<evidence type="ECO:0000256" key="7">
    <source>
        <dbReference type="ARBA" id="ARBA00022588"/>
    </source>
</evidence>
<evidence type="ECO:0000256" key="8">
    <source>
        <dbReference type="ARBA" id="ARBA00022737"/>
    </source>
</evidence>
<feature type="compositionally biased region" description="Low complexity" evidence="20">
    <location>
        <begin position="1260"/>
        <end position="1283"/>
    </location>
</feature>
<dbReference type="PRINTS" id="PR01415">
    <property type="entry name" value="ANKYRIN"/>
</dbReference>
<evidence type="ECO:0000256" key="11">
    <source>
        <dbReference type="ARBA" id="ARBA00022884"/>
    </source>
</evidence>
<keyword evidence="4" id="KW-0963">Cytoplasm</keyword>
<feature type="compositionally biased region" description="Low complexity" evidence="20">
    <location>
        <begin position="1175"/>
        <end position="1190"/>
    </location>
</feature>
<evidence type="ECO:0000313" key="22">
    <source>
        <dbReference type="Proteomes" id="UP000504624"/>
    </source>
</evidence>
<evidence type="ECO:0000256" key="12">
    <source>
        <dbReference type="ARBA" id="ARBA00022990"/>
    </source>
</evidence>
<dbReference type="SUPFAM" id="SSF54791">
    <property type="entry name" value="Eukaryotic type KH-domain (KH-domain type I)"/>
    <property type="match status" value="1"/>
</dbReference>
<evidence type="ECO:0000256" key="16">
    <source>
        <dbReference type="ARBA" id="ARBA00067263"/>
    </source>
</evidence>
<dbReference type="Pfam" id="PF13637">
    <property type="entry name" value="Ank_4"/>
    <property type="match status" value="1"/>
</dbReference>
<feature type="region of interest" description="Disordered" evidence="20">
    <location>
        <begin position="1547"/>
        <end position="1635"/>
    </location>
</feature>
<comment type="subcellular location">
    <subcellularLocation>
        <location evidence="2">Cytoplasm</location>
    </subcellularLocation>
    <subcellularLocation>
        <location evidence="1">Nucleus</location>
    </subcellularLocation>
</comment>
<dbReference type="Pfam" id="PF00013">
    <property type="entry name" value="KH_1"/>
    <property type="match status" value="1"/>
</dbReference>
<feature type="compositionally biased region" description="Polar residues" evidence="20">
    <location>
        <begin position="2032"/>
        <end position="2041"/>
    </location>
</feature>
<keyword evidence="15" id="KW-0539">Nucleus</keyword>
<evidence type="ECO:0000256" key="18">
    <source>
        <dbReference type="PROSITE-ProRule" id="PRU00023"/>
    </source>
</evidence>
<evidence type="ECO:0000259" key="21">
    <source>
        <dbReference type="SMART" id="SM00322"/>
    </source>
</evidence>
<dbReference type="GO" id="GO:0005634">
    <property type="term" value="C:nucleus"/>
    <property type="evidence" value="ECO:0007669"/>
    <property type="project" value="UniProtKB-SubCell"/>
</dbReference>
<feature type="repeat" description="ANK" evidence="18">
    <location>
        <begin position="992"/>
        <end position="1024"/>
    </location>
</feature>
<feature type="compositionally biased region" description="Polar residues" evidence="20">
    <location>
        <begin position="1730"/>
        <end position="1747"/>
    </location>
</feature>
<dbReference type="PROSITE" id="PS50297">
    <property type="entry name" value="ANK_REP_REGION"/>
    <property type="match status" value="20"/>
</dbReference>
<dbReference type="InterPro" id="IPR047375">
    <property type="entry name" value="KH-I_ANKRD17"/>
</dbReference>
<feature type="region of interest" description="Disordered" evidence="20">
    <location>
        <begin position="1327"/>
        <end position="1359"/>
    </location>
</feature>
<feature type="repeat" description="ANK" evidence="18">
    <location>
        <begin position="554"/>
        <end position="586"/>
    </location>
</feature>
<gene>
    <name evidence="23" type="primary">ANKRD17</name>
</gene>
<dbReference type="GO" id="GO:0045087">
    <property type="term" value="P:innate immune response"/>
    <property type="evidence" value="ECO:0007669"/>
    <property type="project" value="UniProtKB-KW"/>
</dbReference>
<feature type="region of interest" description="Disordered" evidence="20">
    <location>
        <begin position="2024"/>
        <end position="2068"/>
    </location>
</feature>
<evidence type="ECO:0000256" key="4">
    <source>
        <dbReference type="ARBA" id="ARBA00022490"/>
    </source>
</evidence>
<feature type="repeat" description="ANK" evidence="18">
    <location>
        <begin position="891"/>
        <end position="923"/>
    </location>
</feature>
<keyword evidence="8" id="KW-0677">Repeat</keyword>
<dbReference type="InterPro" id="IPR004087">
    <property type="entry name" value="KH_dom"/>
</dbReference>
<keyword evidence="9" id="KW-0832">Ubl conjugation</keyword>
<dbReference type="FunFam" id="1.25.40.20:FF:000161">
    <property type="entry name" value="ankyrin repeat domain-containing protein 17 isoform X3"/>
    <property type="match status" value="1"/>
</dbReference>
<feature type="region of interest" description="Disordered" evidence="20">
    <location>
        <begin position="672"/>
        <end position="698"/>
    </location>
</feature>
<feature type="compositionally biased region" description="Polar residues" evidence="20">
    <location>
        <begin position="1590"/>
        <end position="1601"/>
    </location>
</feature>
<accession>A0A6J0J3I4</accession>
<evidence type="ECO:0000256" key="10">
    <source>
        <dbReference type="ARBA" id="ARBA00022859"/>
    </source>
</evidence>
<feature type="region of interest" description="Disordered" evidence="20">
    <location>
        <begin position="1158"/>
        <end position="1312"/>
    </location>
</feature>
<feature type="compositionally biased region" description="Polar residues" evidence="20">
    <location>
        <begin position="1860"/>
        <end position="1890"/>
    </location>
</feature>
<keyword evidence="6" id="KW-0597">Phosphoprotein</keyword>
<dbReference type="FunFam" id="1.25.40.20:FF:000062">
    <property type="entry name" value="ankyrin repeat domain-containing protein 17"/>
    <property type="match status" value="1"/>
</dbReference>
<sequence length="2284" mass="240080">MSSIPCGNRWLLYYRQCCFYAEVESFILDQDDLENPMLETASKLLLSSTADGADLRTVDPETQARLEALLEAAGIGKLSTADGKAFADPEVLRRLTSSVSCALDEAAAALTRMRAESTANAGQTDNRSLAEACSEGDVNAVRKLLIEGRSVNEHTEEGESLLCLACSAGYYELAQVLLAMHANVEDRGIKGDITPLMAAANGGHVKIVKLLLAHGADVNAQSSTGNTALTYACAGGYVDVVKVLLESGASIEDHNENGHTPLMEAGSAGHVEVARVLLENGAGINTHSNEFKESALTLACYKGHLEMVRFLLEAGADQEHKTDEMHTALMEACMDGHVEVARLLLDSGAQVNMPADSFESPLTLAACGGHVELAALLIERGANLEEVNDEGYTPLMEAAREGHEEMVALLLGQGANINAQTEETQETALTLACCGGFLEVADFLIKAGADIELGCSTPLMEAAQEGHLELVKYLLAAGANVHATTATGDTALTYACENGHTDVADVLLQAGADLEHESEGGRTPLMKAARAGHVCTVQFLISKGANVNRTTANNDHTVLSLACAGGHLAVVELLLAHGADPTHRLKDGSTMLIEAAKGGHTSVVCYLLDYPNNLLSAPPPDATQLTPPSHDLNRAPRVPVQALPMVVPPQEPDKPPANVATTLPIRNKAVSGRASAMSNTPTHSIATSVSQPQTPTPSPIISPSAMLPIYPAIDIDAQTESNHDTALTLACAGGHEELVQTLLERGANIEHRDKKGFTPLILAATAGHVGVVEILLDNGADIEAQSERTKDTPLSLACSGGRQEVVELLLARGANKEHRNVSDYTPLSLAASGGYVNIIKILLNAGAEINSRTGSKLGISPLMLAAMNGHTAAVKLLLDMGSDINAQIETNRNTALTLACFQGRTEVVSLLLDRKANVEHRAKTGLTPLMEAASGGYAEVGRVLLDKGADVNAPPVPSSRDTALTIAADKGHYKFCELLISRGAHIDVRNKKGNTPLWLAANGGHLDVVQLLVQAGADVDAADNRKITPLMAAFRKGHVKVVRYLVKEVNQFPSDSECMRYIATITDKEMLKKCHLCMESIVQAKDRQAAEANKNASILLEELDLEKLREESRRLALAAKREKRKEKRRKKKEEQRRKLEEIEAKNKENFELQAAQEKEKLKAEDDPEVPMEPPSATTTTTIGISATWTTLAGSHGKRNNTITTTSSKRKNRKNKVTPDNVQIIFDDQLPISYSQPEKVNGESKSSSTSESGDSDNMRISSCSDESSNSNSSHKSDNHSSTASTNTQSNKKQPSVLVTCPKDERKAAPGKSSIKLSEVINEVTNNSLSTCTKSAPSPLSSPNGKLTIASPKRGQKREEGWKEVVRRSKKVSVPSTVISRVIGRGGCNINAIRECTGAHIDIDKQKDKTGDRIITIRGGTESTRQATQLINALIKDPDKEIDELIPKNRLKSSTANSKMGSSAPATTTAANSSLVGIKVTTVAASSASQPASALSVPAISSASTHKSIKNPVNNVRPGFQVSLPLAYPPPQFAHALLAAQTFQQIRPPRLPMTHFGGTFPPAQSTWGPFPVRPLSPARATNSPKPHMVPRHNSQNSSGAQGNPASSLTTSPTATTTSVASTVPGSSASGSPSSPSVRRQLFVTVVKTSNATTTPVTTTASNTSTAPTNATYPTPTAKEHYPASSPSSPSPPAQPAGVARSSPSDCAAAASPNKGAPSSDADAGSPPAVEASGSTGSRQPNPGTGSSSVHPAHQQPPGAPLPEARPPLQQPQVPAPDPRLVVPPNLAATSSSAPVAGPTNTPMTYPVSQTSMGSAQPAAKMETPAIRPPVHATGSVHKNPAPVQNSSVAVLNVNHIKRPHSVPSSVQLPSTLSTQSASQNSAHPANKPMGNNFSATLPFGPFSTLFENSPTSAHAFWGGSVVSSQTPPESMLSAKSSFLPNSDPLHQSDTSKAPGFRPPLQRPAPSPSGIVSMDSPYASVTPSSTHLGNFASNLSGGQIYAPGAPLGGAPAAANFNRQHFSPLSLLPPCSSASNESPAQSVSSGVRAPSPTPSAVSLGSEKPSNVSQDRKVPVPIGTERSARIRQTGTSTPSVIGSNLAAPVGHSGIWSFEGIGGSQAPKAQRIEVFGGGRVSPDASFAVEVEENGRGSALVTDKVDWCHSGMGSHMIHRPMSDPGVFSHQTMERDSTGIVTPSGTFHQPVPAGYMDFPKVGGMPFSVYGNAMIPPVAPITDGTGGPIFNGPHAADPSWNSLIKMVSNSTENNGPQTVWTGTWTPHMNSVHMNQLG</sequence>
<feature type="repeat" description="ANK" evidence="18">
    <location>
        <begin position="755"/>
        <end position="787"/>
    </location>
</feature>
<dbReference type="Gene3D" id="3.30.1370.10">
    <property type="entry name" value="K Homology domain, type 1"/>
    <property type="match status" value="1"/>
</dbReference>
<dbReference type="Pfam" id="PF00023">
    <property type="entry name" value="Ank"/>
    <property type="match status" value="1"/>
</dbReference>
<feature type="repeat" description="ANK" evidence="18">
    <location>
        <begin position="789"/>
        <end position="821"/>
    </location>
</feature>
<feature type="compositionally biased region" description="Pro residues" evidence="20">
    <location>
        <begin position="1954"/>
        <end position="1964"/>
    </location>
</feature>
<evidence type="ECO:0000256" key="9">
    <source>
        <dbReference type="ARBA" id="ARBA00022843"/>
    </source>
</evidence>
<evidence type="ECO:0000313" key="23">
    <source>
        <dbReference type="RefSeq" id="XP_017693435.1"/>
    </source>
</evidence>
<dbReference type="SUPFAM" id="SSF48403">
    <property type="entry name" value="Ankyrin repeat"/>
    <property type="match status" value="3"/>
</dbReference>
<dbReference type="FunFam" id="3.30.1370.10:FF:000031">
    <property type="entry name" value="ankyrin repeat domain-containing protein 17 isoform X1"/>
    <property type="match status" value="1"/>
</dbReference>
<dbReference type="InterPro" id="IPR002110">
    <property type="entry name" value="Ankyrin_rpt"/>
</dbReference>
<feature type="repeat" description="ANK" evidence="18">
    <location>
        <begin position="959"/>
        <end position="991"/>
    </location>
</feature>
<dbReference type="FunFam" id="1.25.40.20:FF:000055">
    <property type="entry name" value="ankyrin repeat domain-containing protein 17 isoform X2"/>
    <property type="match status" value="1"/>
</dbReference>
<dbReference type="InterPro" id="IPR036770">
    <property type="entry name" value="Ankyrin_rpt-contain_sf"/>
</dbReference>
<feature type="region of interest" description="Disordered" evidence="20">
    <location>
        <begin position="1919"/>
        <end position="1980"/>
    </location>
</feature>
<dbReference type="FunFam" id="1.25.40.20:FF:000014">
    <property type="entry name" value="ankyrin repeat domain-containing protein 17 isoform X2"/>
    <property type="match status" value="1"/>
</dbReference>
<dbReference type="CTD" id="26057"/>
<evidence type="ECO:0000256" key="15">
    <source>
        <dbReference type="ARBA" id="ARBA00023242"/>
    </source>
</evidence>
<dbReference type="FunFam" id="1.25.40.20:FF:000046">
    <property type="entry name" value="Ankyrin repeat and KH domain-containing protein 1"/>
    <property type="match status" value="1"/>
</dbReference>
<feature type="region of interest" description="Disordered" evidence="20">
    <location>
        <begin position="1652"/>
        <end position="1798"/>
    </location>
</feature>
<dbReference type="InterPro" id="IPR004088">
    <property type="entry name" value="KH_dom_type_1"/>
</dbReference>
<keyword evidence="11 19" id="KW-0694">RNA-binding</keyword>
<keyword evidence="5" id="KW-1017">Isopeptide bond</keyword>
<dbReference type="OrthoDB" id="10071877at2759"/>
<keyword evidence="14" id="KW-0175">Coiled coil</keyword>
<feature type="compositionally biased region" description="Basic residues" evidence="20">
    <location>
        <begin position="1121"/>
        <end position="1131"/>
    </location>
</feature>
<feature type="repeat" description="ANK" evidence="18">
    <location>
        <begin position="857"/>
        <end position="889"/>
    </location>
</feature>
<evidence type="ECO:0000256" key="6">
    <source>
        <dbReference type="ARBA" id="ARBA00022553"/>
    </source>
</evidence>
<dbReference type="GeneID" id="108508834"/>
<dbReference type="CDD" id="cd22502">
    <property type="entry name" value="KH-I_ANKRD17"/>
    <property type="match status" value="1"/>
</dbReference>
<dbReference type="Gene3D" id="1.25.40.20">
    <property type="entry name" value="Ankyrin repeat-containing domain"/>
    <property type="match status" value="9"/>
</dbReference>
<feature type="repeat" description="ANK" evidence="18">
    <location>
        <begin position="191"/>
        <end position="223"/>
    </location>
</feature>
<keyword evidence="13 18" id="KW-0040">ANK repeat</keyword>
<feature type="compositionally biased region" description="Low complexity" evidence="20">
    <location>
        <begin position="1242"/>
        <end position="1251"/>
    </location>
</feature>
<feature type="compositionally biased region" description="Low complexity" evidence="20">
    <location>
        <begin position="1602"/>
        <end position="1634"/>
    </location>
</feature>
<feature type="compositionally biased region" description="Low complexity" evidence="20">
    <location>
        <begin position="1693"/>
        <end position="1709"/>
    </location>
</feature>
<dbReference type="SMART" id="SM00248">
    <property type="entry name" value="ANK"/>
    <property type="match status" value="25"/>
</dbReference>
<keyword evidence="3" id="KW-0488">Methylation</keyword>
<keyword evidence="10" id="KW-0391">Immunity</keyword>
<feature type="repeat" description="ANK" evidence="18">
    <location>
        <begin position="357"/>
        <end position="389"/>
    </location>
</feature>
<dbReference type="FunFam" id="1.25.40.20:FF:000114">
    <property type="entry name" value="ankyrin repeat and KH domain-containing protein 1 isoform X2"/>
    <property type="match status" value="1"/>
</dbReference>
<feature type="repeat" description="ANK" evidence="18">
    <location>
        <begin position="390"/>
        <end position="422"/>
    </location>
</feature>
<feature type="domain" description="K Homology" evidence="21">
    <location>
        <begin position="1364"/>
        <end position="1434"/>
    </location>
</feature>
<dbReference type="GO" id="GO:0005737">
    <property type="term" value="C:cytoplasm"/>
    <property type="evidence" value="ECO:0007669"/>
    <property type="project" value="UniProtKB-SubCell"/>
</dbReference>
<feature type="region of interest" description="Disordered" evidence="20">
    <location>
        <begin position="1446"/>
        <end position="1466"/>
    </location>
</feature>
<feature type="compositionally biased region" description="Polar residues" evidence="20">
    <location>
        <begin position="1450"/>
        <end position="1459"/>
    </location>
</feature>
<feature type="repeat" description="ANK" evidence="18">
    <location>
        <begin position="224"/>
        <end position="256"/>
    </location>
</feature>
<feature type="repeat" description="ANK" evidence="18">
    <location>
        <begin position="324"/>
        <end position="356"/>
    </location>
</feature>
<protein>
    <recommendedName>
        <fullName evidence="16">Ankyrin repeat domain-containing protein 17</fullName>
    </recommendedName>
    <alternativeName>
        <fullName evidence="17">Gene trap ankyrin repeat protein</fullName>
    </alternativeName>
</protein>
<feature type="repeat" description="ANK" evidence="18">
    <location>
        <begin position="520"/>
        <end position="552"/>
    </location>
</feature>
<dbReference type="PROSITE" id="PS50088">
    <property type="entry name" value="ANK_REPEAT"/>
    <property type="match status" value="20"/>
</dbReference>
<feature type="repeat" description="ANK" evidence="18">
    <location>
        <begin position="291"/>
        <end position="323"/>
    </location>
</feature>
<evidence type="ECO:0000256" key="3">
    <source>
        <dbReference type="ARBA" id="ARBA00022481"/>
    </source>
</evidence>
<dbReference type="PROSITE" id="PS50084">
    <property type="entry name" value="KH_TYPE_1"/>
    <property type="match status" value="1"/>
</dbReference>
<evidence type="ECO:0000256" key="14">
    <source>
        <dbReference type="ARBA" id="ARBA00023054"/>
    </source>
</evidence>
<dbReference type="Proteomes" id="UP000504624">
    <property type="component" value="Unplaced"/>
</dbReference>
<feature type="repeat" description="ANK" evidence="18">
    <location>
        <begin position="454"/>
        <end position="486"/>
    </location>
</feature>
<feature type="compositionally biased region" description="Polar residues" evidence="20">
    <location>
        <begin position="676"/>
        <end position="686"/>
    </location>
</feature>
<keyword evidence="12" id="KW-0007">Acetylation</keyword>
<evidence type="ECO:0000256" key="2">
    <source>
        <dbReference type="ARBA" id="ARBA00004496"/>
    </source>
</evidence>
<dbReference type="PANTHER" id="PTHR23206:SF1">
    <property type="entry name" value="ANKYRIN REPEAT DOMAIN-CONTAINING PROTEIN 17"/>
    <property type="match status" value="1"/>
</dbReference>
<feature type="compositionally biased region" description="Polar residues" evidence="20">
    <location>
        <begin position="1327"/>
        <end position="1343"/>
    </location>
</feature>
<evidence type="ECO:0000256" key="20">
    <source>
        <dbReference type="SAM" id="MobiDB-lite"/>
    </source>
</evidence>
<dbReference type="InterPro" id="IPR051631">
    <property type="entry name" value="Ankyrin-KH/SAM_domain"/>
</dbReference>
<dbReference type="PANTHER" id="PTHR23206">
    <property type="entry name" value="MASK PROTEIN"/>
    <property type="match status" value="1"/>
</dbReference>
<feature type="compositionally biased region" description="Pro residues" evidence="20">
    <location>
        <begin position="1755"/>
        <end position="1775"/>
    </location>
</feature>
<feature type="compositionally biased region" description="Low complexity" evidence="20">
    <location>
        <begin position="1652"/>
        <end position="1685"/>
    </location>
</feature>
<evidence type="ECO:0000256" key="1">
    <source>
        <dbReference type="ARBA" id="ARBA00004123"/>
    </source>
</evidence>
<feature type="repeat" description="ANK" evidence="18">
    <location>
        <begin position="924"/>
        <end position="956"/>
    </location>
</feature>
<feature type="repeat" description="ANK" evidence="18">
    <location>
        <begin position="722"/>
        <end position="754"/>
    </location>
</feature>
<evidence type="ECO:0000256" key="5">
    <source>
        <dbReference type="ARBA" id="ARBA00022499"/>
    </source>
</evidence>
<feature type="compositionally biased region" description="Polar residues" evidence="20">
    <location>
        <begin position="1785"/>
        <end position="1798"/>
    </location>
</feature>
<evidence type="ECO:0000256" key="19">
    <source>
        <dbReference type="PROSITE-ProRule" id="PRU00117"/>
    </source>
</evidence>
<keyword evidence="22" id="KW-1185">Reference proteome</keyword>
<name>A0A6J0J3I4_9PASS</name>
<keyword evidence="7" id="KW-0399">Innate immunity</keyword>
<proteinExistence type="predicted"/>
<dbReference type="Pfam" id="PF12796">
    <property type="entry name" value="Ank_2"/>
    <property type="match status" value="9"/>
</dbReference>
<dbReference type="FunFam" id="1.25.40.20:FF:000012">
    <property type="entry name" value="ankyrin repeat domain-containing protein 17 isoform X1"/>
    <property type="match status" value="1"/>
</dbReference>
<evidence type="ECO:0000256" key="13">
    <source>
        <dbReference type="ARBA" id="ARBA00023043"/>
    </source>
</evidence>
<feature type="region of interest" description="Disordered" evidence="20">
    <location>
        <begin position="1858"/>
        <end position="1890"/>
    </location>
</feature>
<dbReference type="RefSeq" id="XP_017693435.1">
    <property type="nucleotide sequence ID" value="XM_017837946.1"/>
</dbReference>
<feature type="repeat" description="ANK" evidence="18">
    <location>
        <begin position="487"/>
        <end position="519"/>
    </location>
</feature>
<evidence type="ECO:0000256" key="17">
    <source>
        <dbReference type="ARBA" id="ARBA00081278"/>
    </source>
</evidence>
<feature type="compositionally biased region" description="Polar residues" evidence="20">
    <location>
        <begin position="2050"/>
        <end position="2064"/>
    </location>
</feature>
<dbReference type="GO" id="GO:0003723">
    <property type="term" value="F:RNA binding"/>
    <property type="evidence" value="ECO:0007669"/>
    <property type="project" value="UniProtKB-UniRule"/>
</dbReference>
<dbReference type="InterPro" id="IPR036612">
    <property type="entry name" value="KH_dom_type_1_sf"/>
</dbReference>
<feature type="compositionally biased region" description="Polar residues" evidence="20">
    <location>
        <begin position="1919"/>
        <end position="1949"/>
    </location>
</feature>
<feature type="repeat" description="ANK" evidence="18">
    <location>
        <begin position="257"/>
        <end position="289"/>
    </location>
</feature>
<reference evidence="23" key="1">
    <citation type="submission" date="2025-08" db="UniProtKB">
        <authorList>
            <consortium name="RefSeq"/>
        </authorList>
    </citation>
    <scope>IDENTIFICATION</scope>
</reference>
<feature type="repeat" description="ANK" evidence="18">
    <location>
        <begin position="822"/>
        <end position="854"/>
    </location>
</feature>
<organism evidence="22 23">
    <name type="scientific">Lepidothrix coronata</name>
    <name type="common">blue-crowned manakin</name>
    <dbReference type="NCBI Taxonomy" id="321398"/>
    <lineage>
        <taxon>Eukaryota</taxon>
        <taxon>Metazoa</taxon>
        <taxon>Chordata</taxon>
        <taxon>Craniata</taxon>
        <taxon>Vertebrata</taxon>
        <taxon>Euteleostomi</taxon>
        <taxon>Archelosauria</taxon>
        <taxon>Archosauria</taxon>
        <taxon>Dinosauria</taxon>
        <taxon>Saurischia</taxon>
        <taxon>Theropoda</taxon>
        <taxon>Coelurosauria</taxon>
        <taxon>Aves</taxon>
        <taxon>Neognathae</taxon>
        <taxon>Neoaves</taxon>
        <taxon>Telluraves</taxon>
        <taxon>Australaves</taxon>
        <taxon>Passeriformes</taxon>
        <taxon>Pipridae</taxon>
        <taxon>Lepidothrix</taxon>
    </lineage>
</organism>
<feature type="region of interest" description="Disordered" evidence="20">
    <location>
        <begin position="1119"/>
        <end position="1140"/>
    </location>
</feature>
<dbReference type="SMART" id="SM00322">
    <property type="entry name" value="KH"/>
    <property type="match status" value="1"/>
</dbReference>